<dbReference type="Pfam" id="PF00359">
    <property type="entry name" value="PTS_EIIA_2"/>
    <property type="match status" value="1"/>
</dbReference>
<dbReference type="Gene3D" id="3.40.930.10">
    <property type="entry name" value="Mannitol-specific EII, Chain A"/>
    <property type="match status" value="1"/>
</dbReference>
<reference evidence="2" key="1">
    <citation type="submission" date="2019-11" db="EMBL/GenBank/DDBJ databases">
        <title>Characterization of Clostridium perfringens isolates from swine manure treated agricultural soils.</title>
        <authorList>
            <person name="Wushke S.T."/>
        </authorList>
    </citation>
    <scope>NUCLEOTIDE SEQUENCE</scope>
    <source>
        <strain evidence="2">X15</strain>
    </source>
</reference>
<dbReference type="SUPFAM" id="SSF55804">
    <property type="entry name" value="Phoshotransferase/anion transport protein"/>
    <property type="match status" value="1"/>
</dbReference>
<evidence type="ECO:0000313" key="2">
    <source>
        <dbReference type="EMBL" id="MDZ5034294.1"/>
    </source>
</evidence>
<dbReference type="AlphaFoldDB" id="A0AAW9J8B8"/>
<dbReference type="PANTHER" id="PTHR47738:SF2">
    <property type="entry name" value="PTS SYSTEM FRUCTOSE-LIKE EIIA COMPONENT"/>
    <property type="match status" value="1"/>
</dbReference>
<sequence length="116" mass="13394">MKLIEESIYNRNLDGKNILDIFKEELFIKSVDAANKYDVLEMMTNHLIDLSYIKENVKDEIFKREELASTEIGDLVAIPHTMQEGIEKSFISVAILKKSITWEKEKVQIVFMVGIA</sequence>
<accession>A0AAW9J8B8</accession>
<dbReference type="PANTHER" id="PTHR47738">
    <property type="entry name" value="PTS SYSTEM FRUCTOSE-LIKE EIIA COMPONENT-RELATED"/>
    <property type="match status" value="1"/>
</dbReference>
<feature type="domain" description="PTS EIIA type-2" evidence="1">
    <location>
        <begin position="20"/>
        <end position="116"/>
    </location>
</feature>
<organism evidence="2 3">
    <name type="scientific">Clostridium perfringens</name>
    <dbReference type="NCBI Taxonomy" id="1502"/>
    <lineage>
        <taxon>Bacteria</taxon>
        <taxon>Bacillati</taxon>
        <taxon>Bacillota</taxon>
        <taxon>Clostridia</taxon>
        <taxon>Eubacteriales</taxon>
        <taxon>Clostridiaceae</taxon>
        <taxon>Clostridium</taxon>
    </lineage>
</organism>
<feature type="non-terminal residue" evidence="2">
    <location>
        <position position="116"/>
    </location>
</feature>
<dbReference type="InterPro" id="IPR016152">
    <property type="entry name" value="PTrfase/Anion_transptr"/>
</dbReference>
<proteinExistence type="predicted"/>
<dbReference type="EMBL" id="WNVG01000404">
    <property type="protein sequence ID" value="MDZ5034294.1"/>
    <property type="molecule type" value="Genomic_DNA"/>
</dbReference>
<dbReference type="Proteomes" id="UP001289066">
    <property type="component" value="Unassembled WGS sequence"/>
</dbReference>
<dbReference type="InterPro" id="IPR051541">
    <property type="entry name" value="PTS_SugarTrans_NitroReg"/>
</dbReference>
<protein>
    <submittedName>
        <fullName evidence="2">Transcription antiterminator</fullName>
    </submittedName>
</protein>
<dbReference type="PROSITE" id="PS51094">
    <property type="entry name" value="PTS_EIIA_TYPE_2"/>
    <property type="match status" value="1"/>
</dbReference>
<dbReference type="InterPro" id="IPR002178">
    <property type="entry name" value="PTS_EIIA_type-2_dom"/>
</dbReference>
<evidence type="ECO:0000313" key="3">
    <source>
        <dbReference type="Proteomes" id="UP001289066"/>
    </source>
</evidence>
<evidence type="ECO:0000259" key="1">
    <source>
        <dbReference type="PROSITE" id="PS51094"/>
    </source>
</evidence>
<comment type="caution">
    <text evidence="2">The sequence shown here is derived from an EMBL/GenBank/DDBJ whole genome shotgun (WGS) entry which is preliminary data.</text>
</comment>
<name>A0AAW9J8B8_CLOPF</name>
<dbReference type="RefSeq" id="WP_322412785.1">
    <property type="nucleotide sequence ID" value="NZ_WNVG01000404.1"/>
</dbReference>
<gene>
    <name evidence="2" type="ORF">GNF81_16435</name>
</gene>